<dbReference type="OrthoDB" id="3062801at2759"/>
<evidence type="ECO:0000313" key="3">
    <source>
        <dbReference type="EMBL" id="KAF9525924.1"/>
    </source>
</evidence>
<feature type="transmembrane region" description="Helical" evidence="2">
    <location>
        <begin position="124"/>
        <end position="150"/>
    </location>
</feature>
<keyword evidence="2" id="KW-0812">Transmembrane</keyword>
<keyword evidence="4" id="KW-1185">Reference proteome</keyword>
<organism evidence="3 4">
    <name type="scientific">Crepidotus variabilis</name>
    <dbReference type="NCBI Taxonomy" id="179855"/>
    <lineage>
        <taxon>Eukaryota</taxon>
        <taxon>Fungi</taxon>
        <taxon>Dikarya</taxon>
        <taxon>Basidiomycota</taxon>
        <taxon>Agaricomycotina</taxon>
        <taxon>Agaricomycetes</taxon>
        <taxon>Agaricomycetidae</taxon>
        <taxon>Agaricales</taxon>
        <taxon>Agaricineae</taxon>
        <taxon>Crepidotaceae</taxon>
        <taxon>Crepidotus</taxon>
    </lineage>
</organism>
<dbReference type="Proteomes" id="UP000807306">
    <property type="component" value="Unassembled WGS sequence"/>
</dbReference>
<reference evidence="3" key="1">
    <citation type="submission" date="2020-11" db="EMBL/GenBank/DDBJ databases">
        <authorList>
            <consortium name="DOE Joint Genome Institute"/>
            <person name="Ahrendt S."/>
            <person name="Riley R."/>
            <person name="Andreopoulos W."/>
            <person name="Labutti K."/>
            <person name="Pangilinan J."/>
            <person name="Ruiz-Duenas F.J."/>
            <person name="Barrasa J.M."/>
            <person name="Sanchez-Garcia M."/>
            <person name="Camarero S."/>
            <person name="Miyauchi S."/>
            <person name="Serrano A."/>
            <person name="Linde D."/>
            <person name="Babiker R."/>
            <person name="Drula E."/>
            <person name="Ayuso-Fernandez I."/>
            <person name="Pacheco R."/>
            <person name="Padilla G."/>
            <person name="Ferreira P."/>
            <person name="Barriuso J."/>
            <person name="Kellner H."/>
            <person name="Castanera R."/>
            <person name="Alfaro M."/>
            <person name="Ramirez L."/>
            <person name="Pisabarro A.G."/>
            <person name="Kuo A."/>
            <person name="Tritt A."/>
            <person name="Lipzen A."/>
            <person name="He G."/>
            <person name="Yan M."/>
            <person name="Ng V."/>
            <person name="Cullen D."/>
            <person name="Martin F."/>
            <person name="Rosso M.-N."/>
            <person name="Henrissat B."/>
            <person name="Hibbett D."/>
            <person name="Martinez A.T."/>
            <person name="Grigoriev I.V."/>
        </authorList>
    </citation>
    <scope>NUCLEOTIDE SEQUENCE</scope>
    <source>
        <strain evidence="3">CBS 506.95</strain>
    </source>
</reference>
<name>A0A9P6EBR8_9AGAR</name>
<feature type="compositionally biased region" description="Pro residues" evidence="1">
    <location>
        <begin position="242"/>
        <end position="255"/>
    </location>
</feature>
<keyword evidence="2" id="KW-1133">Transmembrane helix</keyword>
<sequence length="391" mass="43711">MALETASEGKFDINIMEASSVPPQYEKLKVTWEGFIDSMMREWKTFNIISVLLLSAILTILQIDAAAADPVTRYAALFSLICALMSLLFGCMYIIRFGGMRKTYKAAEWALEAKKTKTIIWWNVWVLLAMPVVWLTWSIVLYLVCIMSFIWRTSSADSAPPQPLSPGGLLAVRIVLTVVLGLGVVYSVLIILTFRRYGEAMDRQWKERIDGWLEEKSLHIPIFQSAGGYNGVPEPQPVNSNSPPPPSSPLHPPQRAPSYVDHGYGYSYSADVKSRYGDLGAPAYSSIPLKDPFARPGSRQCRHNYPFNTVEYLLQHDGHLPTRPLDGSHFTASRTLLPPDCHWRTAIASFEDAISFTTNLRSCKGHSETHCITPAKPTDNVIDTSSSNPRR</sequence>
<feature type="transmembrane region" description="Helical" evidence="2">
    <location>
        <begin position="170"/>
        <end position="194"/>
    </location>
</feature>
<evidence type="ECO:0000256" key="2">
    <source>
        <dbReference type="SAM" id="Phobius"/>
    </source>
</evidence>
<dbReference type="AlphaFoldDB" id="A0A9P6EBR8"/>
<feature type="region of interest" description="Disordered" evidence="1">
    <location>
        <begin position="233"/>
        <end position="256"/>
    </location>
</feature>
<comment type="caution">
    <text evidence="3">The sequence shown here is derived from an EMBL/GenBank/DDBJ whole genome shotgun (WGS) entry which is preliminary data.</text>
</comment>
<feature type="transmembrane region" description="Helical" evidence="2">
    <location>
        <begin position="46"/>
        <end position="68"/>
    </location>
</feature>
<proteinExistence type="predicted"/>
<feature type="transmembrane region" description="Helical" evidence="2">
    <location>
        <begin position="74"/>
        <end position="95"/>
    </location>
</feature>
<keyword evidence="2" id="KW-0472">Membrane</keyword>
<protein>
    <submittedName>
        <fullName evidence="3">Uncharacterized protein</fullName>
    </submittedName>
</protein>
<evidence type="ECO:0000256" key="1">
    <source>
        <dbReference type="SAM" id="MobiDB-lite"/>
    </source>
</evidence>
<evidence type="ECO:0000313" key="4">
    <source>
        <dbReference type="Proteomes" id="UP000807306"/>
    </source>
</evidence>
<gene>
    <name evidence="3" type="ORF">CPB83DRAFT_507209</name>
</gene>
<accession>A0A9P6EBR8</accession>
<dbReference type="EMBL" id="MU157877">
    <property type="protein sequence ID" value="KAF9525924.1"/>
    <property type="molecule type" value="Genomic_DNA"/>
</dbReference>